<dbReference type="InterPro" id="IPR050767">
    <property type="entry name" value="Sel1_AlgK"/>
</dbReference>
<dbReference type="PANTHER" id="PTHR11102:SF160">
    <property type="entry name" value="ERAD-ASSOCIATED E3 UBIQUITIN-PROTEIN LIGASE COMPONENT HRD3"/>
    <property type="match status" value="1"/>
</dbReference>
<dbReference type="SMART" id="SM00671">
    <property type="entry name" value="SEL1"/>
    <property type="match status" value="4"/>
</dbReference>
<dbReference type="AlphaFoldDB" id="A0A3S3RPA0"/>
<dbReference type="EMBL" id="MTKQ01000319">
    <property type="protein sequence ID" value="RWX44522.1"/>
    <property type="molecule type" value="Genomic_DNA"/>
</dbReference>
<organism evidence="1 2">
    <name type="scientific">Candidatus Electrothrix marina</name>
    <dbReference type="NCBI Taxonomy" id="1859130"/>
    <lineage>
        <taxon>Bacteria</taxon>
        <taxon>Pseudomonadati</taxon>
        <taxon>Thermodesulfobacteriota</taxon>
        <taxon>Desulfobulbia</taxon>
        <taxon>Desulfobulbales</taxon>
        <taxon>Desulfobulbaceae</taxon>
        <taxon>Candidatus Electrothrix</taxon>
    </lineage>
</organism>
<reference evidence="1 2" key="1">
    <citation type="submission" date="2017-01" db="EMBL/GenBank/DDBJ databases">
        <title>The cable genome- insights into the physiology and evolution of filamentous bacteria capable of sulfide oxidation via long distance electron transfer.</title>
        <authorList>
            <person name="Schreiber L."/>
            <person name="Bjerg J.T."/>
            <person name="Boggild A."/>
            <person name="Van De Vossenberg J."/>
            <person name="Meysman F."/>
            <person name="Nielsen L.P."/>
            <person name="Schramm A."/>
            <person name="Kjeldsen K.U."/>
        </authorList>
    </citation>
    <scope>NUCLEOTIDE SEQUENCE [LARGE SCALE GENOMIC DNA]</scope>
    <source>
        <strain evidence="1">A2</strain>
    </source>
</reference>
<name>A0A3S3RPA0_9BACT</name>
<dbReference type="Pfam" id="PF08238">
    <property type="entry name" value="Sel1"/>
    <property type="match status" value="4"/>
</dbReference>
<dbReference type="InterPro" id="IPR006597">
    <property type="entry name" value="Sel1-like"/>
</dbReference>
<dbReference type="Proteomes" id="UP000286862">
    <property type="component" value="Unassembled WGS sequence"/>
</dbReference>
<accession>A0A3S3RPA0</accession>
<gene>
    <name evidence="1" type="ORF">VT99_13191</name>
</gene>
<comment type="caution">
    <text evidence="1">The sequence shown here is derived from an EMBL/GenBank/DDBJ whole genome shotgun (WGS) entry which is preliminary data.</text>
</comment>
<evidence type="ECO:0000313" key="2">
    <source>
        <dbReference type="Proteomes" id="UP000286862"/>
    </source>
</evidence>
<evidence type="ECO:0000313" key="1">
    <source>
        <dbReference type="EMBL" id="RWX44522.1"/>
    </source>
</evidence>
<sequence>FIAKTVFLGQLPLAENDFAGYRMYADSVFDCLDEQAPDWLKKAGSYAAWRYDHNAMAALVDRYLIGVDLLRDSKKSLYWLNRLVHAEKELVQPGESITDEQQILTGGIYACPQEDERYRICKVVLKDKHGVQQLDFPSLLGQLPEELHPIRTVEQASARRTGKPPSLAHNSLDASGFLAQSPLFLGLLPVTVDEIHCYRAHLRKMFDGAEFRESAWESLRKRAENGEIQAQMDVAYRYIDGDSLWEVKRNISEALRWFTEAANQGHGLAAYTLALLFQQGEEGVPPDLQLGLEWLVYSAQLNCGSAQLHTADCYRQGRGCTANPARAHAWYSLAIMADNDLSEEAKKRAKQRKYEIEGTCSDEQLAEAKEYFQQLQESF</sequence>
<dbReference type="Gene3D" id="1.25.40.10">
    <property type="entry name" value="Tetratricopeptide repeat domain"/>
    <property type="match status" value="1"/>
</dbReference>
<dbReference type="PANTHER" id="PTHR11102">
    <property type="entry name" value="SEL-1-LIKE PROTEIN"/>
    <property type="match status" value="1"/>
</dbReference>
<dbReference type="InterPro" id="IPR011990">
    <property type="entry name" value="TPR-like_helical_dom_sf"/>
</dbReference>
<feature type="non-terminal residue" evidence="1">
    <location>
        <position position="1"/>
    </location>
</feature>
<proteinExistence type="predicted"/>
<dbReference type="SUPFAM" id="SSF81901">
    <property type="entry name" value="HCP-like"/>
    <property type="match status" value="1"/>
</dbReference>
<protein>
    <submittedName>
        <fullName evidence="1">Sel1 repeat-containing protein</fullName>
    </submittedName>
</protein>